<gene>
    <name evidence="1" type="ORF">GCM10007304_18020</name>
</gene>
<dbReference type="EMBL" id="BMCU01000002">
    <property type="protein sequence ID" value="GGG04290.1"/>
    <property type="molecule type" value="Genomic_DNA"/>
</dbReference>
<sequence>MTNTTSPNRLSDREKALEALRMRRDSSAQWQEIADALGYSSMQAAQRAVARLANRIETKDVDSYRAKLDEQLAWLWDQVEDRIVNGDRNAMGFAQTVQAGRAIIDRRAKLHGVDAAVKVEASVVVSSQFDAEIQAMADAIAAKAGGEPVLPEPAGVDLVKHEVQA</sequence>
<protein>
    <recommendedName>
        <fullName evidence="3">Helix-turn-helix DNA binding domain protein</fullName>
    </recommendedName>
</protein>
<dbReference type="Proteomes" id="UP000654257">
    <property type="component" value="Unassembled WGS sequence"/>
</dbReference>
<evidence type="ECO:0008006" key="3">
    <source>
        <dbReference type="Google" id="ProtNLM"/>
    </source>
</evidence>
<evidence type="ECO:0000313" key="1">
    <source>
        <dbReference type="EMBL" id="GGG04290.1"/>
    </source>
</evidence>
<evidence type="ECO:0000313" key="2">
    <source>
        <dbReference type="Proteomes" id="UP000654257"/>
    </source>
</evidence>
<reference evidence="1" key="1">
    <citation type="journal article" date="2014" name="Int. J. Syst. Evol. Microbiol.">
        <title>Complete genome sequence of Corynebacterium casei LMG S-19264T (=DSM 44701T), isolated from a smear-ripened cheese.</title>
        <authorList>
            <consortium name="US DOE Joint Genome Institute (JGI-PGF)"/>
            <person name="Walter F."/>
            <person name="Albersmeier A."/>
            <person name="Kalinowski J."/>
            <person name="Ruckert C."/>
        </authorList>
    </citation>
    <scope>NUCLEOTIDE SEQUENCE</scope>
    <source>
        <strain evidence="1">CCM 7905</strain>
    </source>
</reference>
<organism evidence="1 2">
    <name type="scientific">Rhodococcoides trifolii</name>
    <dbReference type="NCBI Taxonomy" id="908250"/>
    <lineage>
        <taxon>Bacteria</taxon>
        <taxon>Bacillati</taxon>
        <taxon>Actinomycetota</taxon>
        <taxon>Actinomycetes</taxon>
        <taxon>Mycobacteriales</taxon>
        <taxon>Nocardiaceae</taxon>
        <taxon>Rhodococcoides</taxon>
    </lineage>
</organism>
<comment type="caution">
    <text evidence="1">The sequence shown here is derived from an EMBL/GenBank/DDBJ whole genome shotgun (WGS) entry which is preliminary data.</text>
</comment>
<reference evidence="1" key="2">
    <citation type="submission" date="2020-09" db="EMBL/GenBank/DDBJ databases">
        <authorList>
            <person name="Sun Q."/>
            <person name="Sedlacek I."/>
        </authorList>
    </citation>
    <scope>NUCLEOTIDE SEQUENCE</scope>
    <source>
        <strain evidence="1">CCM 7905</strain>
    </source>
</reference>
<proteinExistence type="predicted"/>
<dbReference type="AlphaFoldDB" id="A0A917CZ18"/>
<dbReference type="RefSeq" id="WP_188544470.1">
    <property type="nucleotide sequence ID" value="NZ_BMCU01000002.1"/>
</dbReference>
<name>A0A917CZ18_9NOCA</name>
<keyword evidence="2" id="KW-1185">Reference proteome</keyword>
<accession>A0A917CZ18</accession>